<sequence>MLDARSGDARGRRSLAGHRLEFGAEDSADDAGRAGDPDPARRRVALDDRQAGSLQRLRDEGDVFGVGAVVSDVRGGIDGAGGDRVEIDGILATEDDRGLDRLVAREGVAAGWTPGAAGRSLPARGTRSRLSWGWVGSLMAPVYSAPPTSRAKSPLSPRLGPITGTWATRA</sequence>
<evidence type="ECO:0000313" key="2">
    <source>
        <dbReference type="EMBL" id="BDZ51858.1"/>
    </source>
</evidence>
<evidence type="ECO:0000313" key="3">
    <source>
        <dbReference type="Proteomes" id="UP001321486"/>
    </source>
</evidence>
<proteinExistence type="predicted"/>
<dbReference type="EMBL" id="AP027732">
    <property type="protein sequence ID" value="BDZ51858.1"/>
    <property type="molecule type" value="Genomic_DNA"/>
</dbReference>
<feature type="region of interest" description="Disordered" evidence="1">
    <location>
        <begin position="145"/>
        <end position="170"/>
    </location>
</feature>
<feature type="compositionally biased region" description="Basic and acidic residues" evidence="1">
    <location>
        <begin position="1"/>
        <end position="11"/>
    </location>
</feature>
<reference evidence="3" key="1">
    <citation type="journal article" date="2019" name="Int. J. Syst. Evol. Microbiol.">
        <title>The Global Catalogue of Microorganisms (GCM) 10K type strain sequencing project: providing services to taxonomists for standard genome sequencing and annotation.</title>
        <authorList>
            <consortium name="The Broad Institute Genomics Platform"/>
            <consortium name="The Broad Institute Genome Sequencing Center for Infectious Disease"/>
            <person name="Wu L."/>
            <person name="Ma J."/>
        </authorList>
    </citation>
    <scope>NUCLEOTIDE SEQUENCE [LARGE SCALE GENOMIC DNA]</scope>
    <source>
        <strain evidence="3">NBRC 108728</strain>
    </source>
</reference>
<organism evidence="2 3">
    <name type="scientific">Frondihabitans sucicola</name>
    <dbReference type="NCBI Taxonomy" id="1268041"/>
    <lineage>
        <taxon>Bacteria</taxon>
        <taxon>Bacillati</taxon>
        <taxon>Actinomycetota</taxon>
        <taxon>Actinomycetes</taxon>
        <taxon>Micrococcales</taxon>
        <taxon>Microbacteriaceae</taxon>
        <taxon>Frondihabitans</taxon>
    </lineage>
</organism>
<keyword evidence="3" id="KW-1185">Reference proteome</keyword>
<accession>A0ABM8GTS8</accession>
<feature type="compositionally biased region" description="Basic and acidic residues" evidence="1">
    <location>
        <begin position="30"/>
        <end position="47"/>
    </location>
</feature>
<name>A0ABM8GTS8_9MICO</name>
<gene>
    <name evidence="2" type="ORF">GCM10025867_40990</name>
</gene>
<feature type="region of interest" description="Disordered" evidence="1">
    <location>
        <begin position="1"/>
        <end position="47"/>
    </location>
</feature>
<dbReference type="Proteomes" id="UP001321486">
    <property type="component" value="Chromosome"/>
</dbReference>
<protein>
    <submittedName>
        <fullName evidence="2">Uncharacterized protein</fullName>
    </submittedName>
</protein>
<evidence type="ECO:0000256" key="1">
    <source>
        <dbReference type="SAM" id="MobiDB-lite"/>
    </source>
</evidence>